<evidence type="ECO:0008006" key="4">
    <source>
        <dbReference type="Google" id="ProtNLM"/>
    </source>
</evidence>
<dbReference type="GO" id="GO:0005829">
    <property type="term" value="C:cytosol"/>
    <property type="evidence" value="ECO:0007669"/>
    <property type="project" value="TreeGrafter"/>
</dbReference>
<keyword evidence="3" id="KW-1185">Reference proteome</keyword>
<organism evidence="2 3">
    <name type="scientific">Enemella dayhoffiae</name>
    <dbReference type="NCBI Taxonomy" id="2016507"/>
    <lineage>
        <taxon>Bacteria</taxon>
        <taxon>Bacillati</taxon>
        <taxon>Actinomycetota</taxon>
        <taxon>Actinomycetes</taxon>
        <taxon>Propionibacteriales</taxon>
        <taxon>Propionibacteriaceae</taxon>
        <taxon>Enemella</taxon>
    </lineage>
</organism>
<sequence length="370" mass="39255">MAAAARTRRDHGAGRAVLGTGVDDAATGPGRAVLRAVIRGDHDRVVGAGTTAVPGRGVRLARVDDHRRGRAHRADDRAGDRPGGLAGGVPRRRRGGRAGRPGLAAGALGVPEAAESRLIPQAAWFPYAESVLILLPPSESKTPSRRGRPMDWDSLSFPALTWARQQVADALIELGDSPAAGRALGVPEGKTEELTRNLQLETAPSVRAADLYSGVLFDALDLAGMESADRRRAQQRVLVFSGLYGVLRLNDRVAPYRLSMGAALPGLGRLASFWSEQLAGVLSSGGWFVDCRSAAYASAWRPPAERWVQVSVRGASHNAKHNRGRLAGLLCRTANAPRSLDQIVAVAREQWGHGVEVSGEGPYRLEVPGA</sequence>
<dbReference type="PANTHER" id="PTHR30283">
    <property type="entry name" value="PEROXIDE STRESS RESPONSE PROTEIN YAAA"/>
    <property type="match status" value="1"/>
</dbReference>
<protein>
    <recommendedName>
        <fullName evidence="4">Peroxide stress protein YaaA</fullName>
    </recommendedName>
</protein>
<dbReference type="Proteomes" id="UP000216311">
    <property type="component" value="Unassembled WGS sequence"/>
</dbReference>
<evidence type="ECO:0000256" key="1">
    <source>
        <dbReference type="SAM" id="MobiDB-lite"/>
    </source>
</evidence>
<dbReference type="GO" id="GO:0033194">
    <property type="term" value="P:response to hydroperoxide"/>
    <property type="evidence" value="ECO:0007669"/>
    <property type="project" value="TreeGrafter"/>
</dbReference>
<accession>A0A255HCN8</accession>
<proteinExistence type="predicted"/>
<evidence type="ECO:0000313" key="3">
    <source>
        <dbReference type="Proteomes" id="UP000216311"/>
    </source>
</evidence>
<name>A0A255HCN8_9ACTN</name>
<dbReference type="Pfam" id="PF03883">
    <property type="entry name" value="H2O2_YaaD"/>
    <property type="match status" value="1"/>
</dbReference>
<comment type="caution">
    <text evidence="2">The sequence shown here is derived from an EMBL/GenBank/DDBJ whole genome shotgun (WGS) entry which is preliminary data.</text>
</comment>
<gene>
    <name evidence="2" type="ORF">CGZ93_00495</name>
</gene>
<feature type="region of interest" description="Disordered" evidence="1">
    <location>
        <begin position="64"/>
        <end position="102"/>
    </location>
</feature>
<dbReference type="AlphaFoldDB" id="A0A255HCN8"/>
<dbReference type="EMBL" id="NMVQ01000001">
    <property type="protein sequence ID" value="OYO24986.1"/>
    <property type="molecule type" value="Genomic_DNA"/>
</dbReference>
<feature type="region of interest" description="Disordered" evidence="1">
    <location>
        <begin position="1"/>
        <end position="25"/>
    </location>
</feature>
<dbReference type="InterPro" id="IPR005583">
    <property type="entry name" value="YaaA"/>
</dbReference>
<reference evidence="2 3" key="1">
    <citation type="submission" date="2017-07" db="EMBL/GenBank/DDBJ databases">
        <title>Draft whole genome sequences of clinical Proprionibacteriaceae strains.</title>
        <authorList>
            <person name="Bernier A.-M."/>
            <person name="Bernard K."/>
            <person name="Domingo M.-C."/>
        </authorList>
    </citation>
    <scope>NUCLEOTIDE SEQUENCE [LARGE SCALE GENOMIC DNA]</scope>
    <source>
        <strain evidence="2 3">NML 130396</strain>
    </source>
</reference>
<evidence type="ECO:0000313" key="2">
    <source>
        <dbReference type="EMBL" id="OYO24986.1"/>
    </source>
</evidence>
<feature type="compositionally biased region" description="Basic and acidic residues" evidence="1">
    <location>
        <begin position="64"/>
        <end position="80"/>
    </location>
</feature>
<dbReference type="PANTHER" id="PTHR30283:SF4">
    <property type="entry name" value="PEROXIDE STRESS RESISTANCE PROTEIN YAAA"/>
    <property type="match status" value="1"/>
</dbReference>